<dbReference type="Proteomes" id="UP001156694">
    <property type="component" value="Unassembled WGS sequence"/>
</dbReference>
<gene>
    <name evidence="2" type="ORF">GCM10007939_20550</name>
</gene>
<reference evidence="3" key="1">
    <citation type="journal article" date="2019" name="Int. J. Syst. Evol. Microbiol.">
        <title>The Global Catalogue of Microorganisms (GCM) 10K type strain sequencing project: providing services to taxonomists for standard genome sequencing and annotation.</title>
        <authorList>
            <consortium name="The Broad Institute Genomics Platform"/>
            <consortium name="The Broad Institute Genome Sequencing Center for Infectious Disease"/>
            <person name="Wu L."/>
            <person name="Ma J."/>
        </authorList>
    </citation>
    <scope>NUCLEOTIDE SEQUENCE [LARGE SCALE GENOMIC DNA]</scope>
    <source>
        <strain evidence="3">NBRC 110140</strain>
    </source>
</reference>
<dbReference type="InterPro" id="IPR049809">
    <property type="entry name" value="YehF/YfeS-like_WGR"/>
</dbReference>
<dbReference type="Gene3D" id="2.20.140.10">
    <property type="entry name" value="WGR domain"/>
    <property type="match status" value="1"/>
</dbReference>
<dbReference type="CDD" id="cd07996">
    <property type="entry name" value="WGR_MMR_like"/>
    <property type="match status" value="1"/>
</dbReference>
<keyword evidence="3" id="KW-1185">Reference proteome</keyword>
<evidence type="ECO:0000313" key="2">
    <source>
        <dbReference type="EMBL" id="GLQ35772.1"/>
    </source>
</evidence>
<dbReference type="Pfam" id="PF05406">
    <property type="entry name" value="WGR"/>
    <property type="match status" value="1"/>
</dbReference>
<dbReference type="InterPro" id="IPR036930">
    <property type="entry name" value="WGR_dom_sf"/>
</dbReference>
<comment type="caution">
    <text evidence="2">The sequence shown here is derived from an EMBL/GenBank/DDBJ whole genome shotgun (WGS) entry which is preliminary data.</text>
</comment>
<proteinExistence type="predicted"/>
<accession>A0ABQ5VWH3</accession>
<organism evidence="2 3">
    <name type="scientific">Amylibacter marinus</name>
    <dbReference type="NCBI Taxonomy" id="1475483"/>
    <lineage>
        <taxon>Bacteria</taxon>
        <taxon>Pseudomonadati</taxon>
        <taxon>Pseudomonadota</taxon>
        <taxon>Alphaproteobacteria</taxon>
        <taxon>Rhodobacterales</taxon>
        <taxon>Paracoccaceae</taxon>
        <taxon>Amylibacter</taxon>
    </lineage>
</organism>
<evidence type="ECO:0000313" key="3">
    <source>
        <dbReference type="Proteomes" id="UP001156694"/>
    </source>
</evidence>
<dbReference type="PROSITE" id="PS51977">
    <property type="entry name" value="WGR"/>
    <property type="match status" value="1"/>
</dbReference>
<sequence length="76" mass="8901">MTTCLMFKTNPQKHSARYYRVEICANLFEEFSVLREWGVRGGKGRQVLNLFPDLMSASRAADRHRTQKLRAGYHRV</sequence>
<dbReference type="InterPro" id="IPR008893">
    <property type="entry name" value="WGR_domain"/>
</dbReference>
<dbReference type="RefSeq" id="WP_284378654.1">
    <property type="nucleotide sequence ID" value="NZ_BSNN01000004.1"/>
</dbReference>
<evidence type="ECO:0000259" key="1">
    <source>
        <dbReference type="PROSITE" id="PS51977"/>
    </source>
</evidence>
<name>A0ABQ5VWH3_9RHOB</name>
<dbReference type="SUPFAM" id="SSF142921">
    <property type="entry name" value="WGR domain-like"/>
    <property type="match status" value="1"/>
</dbReference>
<feature type="domain" description="WGR" evidence="1">
    <location>
        <begin position="1"/>
        <end position="76"/>
    </location>
</feature>
<protein>
    <recommendedName>
        <fullName evidence="1">WGR domain-containing protein</fullName>
    </recommendedName>
</protein>
<dbReference type="EMBL" id="BSNN01000004">
    <property type="protein sequence ID" value="GLQ35772.1"/>
    <property type="molecule type" value="Genomic_DNA"/>
</dbReference>